<gene>
    <name evidence="2" type="ORF">TWF970_001892</name>
</gene>
<evidence type="ECO:0000313" key="3">
    <source>
        <dbReference type="Proteomes" id="UP000474640"/>
    </source>
</evidence>
<dbReference type="AlphaFoldDB" id="A0A7C8RG75"/>
<evidence type="ECO:0000256" key="1">
    <source>
        <dbReference type="SAM" id="MobiDB-lite"/>
    </source>
</evidence>
<dbReference type="OrthoDB" id="5318391at2759"/>
<accession>A0A7C8RG75</accession>
<feature type="compositionally biased region" description="Polar residues" evidence="1">
    <location>
        <begin position="730"/>
        <end position="748"/>
    </location>
</feature>
<feature type="compositionally biased region" description="Low complexity" evidence="1">
    <location>
        <begin position="98"/>
        <end position="111"/>
    </location>
</feature>
<feature type="region of interest" description="Disordered" evidence="1">
    <location>
        <begin position="89"/>
        <end position="123"/>
    </location>
</feature>
<reference evidence="2 3" key="1">
    <citation type="submission" date="2020-01" db="EMBL/GenBank/DDBJ databases">
        <authorList>
            <person name="Palmer J.M."/>
        </authorList>
    </citation>
    <scope>NUCLEOTIDE SEQUENCE [LARGE SCALE GENOMIC DNA]</scope>
    <source>
        <strain evidence="2 3">TWF970</strain>
    </source>
</reference>
<organism evidence="2 3">
    <name type="scientific">Orbilia oligospora</name>
    <name type="common">Nematode-trapping fungus</name>
    <name type="synonym">Arthrobotrys oligospora</name>
    <dbReference type="NCBI Taxonomy" id="2813651"/>
    <lineage>
        <taxon>Eukaryota</taxon>
        <taxon>Fungi</taxon>
        <taxon>Dikarya</taxon>
        <taxon>Ascomycota</taxon>
        <taxon>Pezizomycotina</taxon>
        <taxon>Orbiliomycetes</taxon>
        <taxon>Orbiliales</taxon>
        <taxon>Orbiliaceae</taxon>
        <taxon>Orbilia</taxon>
    </lineage>
</organism>
<feature type="region of interest" description="Disordered" evidence="1">
    <location>
        <begin position="635"/>
        <end position="663"/>
    </location>
</feature>
<name>A0A7C8RG75_ORBOL</name>
<proteinExistence type="predicted"/>
<feature type="region of interest" description="Disordered" evidence="1">
    <location>
        <begin position="714"/>
        <end position="748"/>
    </location>
</feature>
<evidence type="ECO:0000313" key="2">
    <source>
        <dbReference type="EMBL" id="KAF3281942.1"/>
    </source>
</evidence>
<sequence length="748" mass="84478">MSERSEDSPTPGFTVEDLINRAQKGAPYYLDEPKKASFRQKPIGNIQERFPENLRDQFRERYRNDFHCNFQHQAERQFEEAFLKKEKTLTPEEESLSSDDASSEASIPSIETIPDPVSYTPSPERIPTPVIAPGLISSTDPNIDSCLANISNSTPMAPKTNPRSDPWIGGHLPLFEQGYSGPRRDGQIPDAIWRRFDEFQAGGHFDPAPVNENPIAETPITEIPLTHSQMWDQGIANKIFQDYISQCEENPSVILKDMGMGEGFQPSATEEDSELPDLSYPDLDSRNEESYQDAREYLSPMPGVGEHQTSNFIDLTKGSPAVTQTASYNSEIDRVVERAIEMFFEKEPRFISGASLVPPKMTFVPSSSQNLTTEDDYERDVEMISPEGPESEFPYPDQQAASVIFKGIYNKSAKDAKMLPDIFVHPREYLINSSQLPPSKVNPLPIVISDHSASNEAVGTNETRSELPPGRKIITLKVGPEKLQENKGDSKVTFKRVVEYRKEIRGMQRDGRFKDGDEVDLVKMEVKFPELQELVDNIWRRMKACLILHEDLFYGVVGFSRWSVEGRCQDPELFDMLMCFNRIAHECQKEESTLTLLDIVQEYTTPERRVDCHEFSTQVFPLPIRFFTTDQLEVEDPNQSSSSENSDNDDNNGSKKRKHKIASRLSKPKVAALSFMGKVAVRFNRSNGEFCFSGLYHLVKFGGRPQSDIDFHKHQKNGSPFAPGSGGTGSSLRYQRYGGSSTRSRLGL</sequence>
<dbReference type="EMBL" id="JAABOJ010000014">
    <property type="protein sequence ID" value="KAF3281942.1"/>
    <property type="molecule type" value="Genomic_DNA"/>
</dbReference>
<protein>
    <submittedName>
        <fullName evidence="2">Uncharacterized protein</fullName>
    </submittedName>
</protein>
<comment type="caution">
    <text evidence="2">The sequence shown here is derived from an EMBL/GenBank/DDBJ whole genome shotgun (WGS) entry which is preliminary data.</text>
</comment>
<dbReference type="Proteomes" id="UP000474640">
    <property type="component" value="Unassembled WGS sequence"/>
</dbReference>
<feature type="region of interest" description="Disordered" evidence="1">
    <location>
        <begin position="24"/>
        <end position="45"/>
    </location>
</feature>